<proteinExistence type="predicted"/>
<dbReference type="STRING" id="1618387.UW44_C0002G0090"/>
<dbReference type="EMBL" id="LCIH01000002">
    <property type="protein sequence ID" value="KKT52424.1"/>
    <property type="molecule type" value="Genomic_DNA"/>
</dbReference>
<name>A0A0G1KWW3_9BACT</name>
<organism evidence="1 2">
    <name type="scientific">Candidatus Collierbacteria bacterium GW2011_GWB2_44_22</name>
    <dbReference type="NCBI Taxonomy" id="1618387"/>
    <lineage>
        <taxon>Bacteria</taxon>
        <taxon>Candidatus Collieribacteriota</taxon>
    </lineage>
</organism>
<dbReference type="Proteomes" id="UP000034006">
    <property type="component" value="Unassembled WGS sequence"/>
</dbReference>
<gene>
    <name evidence="1" type="ORF">UW44_C0002G0090</name>
</gene>
<dbReference type="AlphaFoldDB" id="A0A0G1KWW3"/>
<evidence type="ECO:0000313" key="2">
    <source>
        <dbReference type="Proteomes" id="UP000034006"/>
    </source>
</evidence>
<evidence type="ECO:0000313" key="1">
    <source>
        <dbReference type="EMBL" id="KKT52424.1"/>
    </source>
</evidence>
<accession>A0A0G1KWW3</accession>
<protein>
    <submittedName>
        <fullName evidence="1">Uncharacterized protein</fullName>
    </submittedName>
</protein>
<sequence length="140" mass="15479">MSEPSTILVLSDPDGYKAISEALLGSKAKINIPNPNQQTDDFVREISGHLNEATLVVVQLSPWFLDNPTLASIIEKFSQDVNTVFFCIDTYPVFPSWLIGKKIELVCQTTTLASIRQSLAAIREHPLVSGQIRNGGRFFS</sequence>
<reference evidence="1 2" key="1">
    <citation type="journal article" date="2015" name="Nature">
        <title>rRNA introns, odd ribosomes, and small enigmatic genomes across a large radiation of phyla.</title>
        <authorList>
            <person name="Brown C.T."/>
            <person name="Hug L.A."/>
            <person name="Thomas B.C."/>
            <person name="Sharon I."/>
            <person name="Castelle C.J."/>
            <person name="Singh A."/>
            <person name="Wilkins M.J."/>
            <person name="Williams K.H."/>
            <person name="Banfield J.F."/>
        </authorList>
    </citation>
    <scope>NUCLEOTIDE SEQUENCE [LARGE SCALE GENOMIC DNA]</scope>
</reference>
<comment type="caution">
    <text evidence="1">The sequence shown here is derived from an EMBL/GenBank/DDBJ whole genome shotgun (WGS) entry which is preliminary data.</text>
</comment>